<dbReference type="EMBL" id="JAVKPH010000002">
    <property type="protein sequence ID" value="MDR5651632.1"/>
    <property type="molecule type" value="Genomic_DNA"/>
</dbReference>
<dbReference type="RefSeq" id="WP_310455870.1">
    <property type="nucleotide sequence ID" value="NZ_JAVKPH010000002.1"/>
</dbReference>
<gene>
    <name evidence="2" type="ORF">RGD00_03380</name>
</gene>
<name>A0ABU1F5D2_9RHOB</name>
<organism evidence="2 3">
    <name type="scientific">Ruixingdingia sedimenti</name>
    <dbReference type="NCBI Taxonomy" id="3073604"/>
    <lineage>
        <taxon>Bacteria</taxon>
        <taxon>Pseudomonadati</taxon>
        <taxon>Pseudomonadota</taxon>
        <taxon>Alphaproteobacteria</taxon>
        <taxon>Rhodobacterales</taxon>
        <taxon>Paracoccaceae</taxon>
        <taxon>Ruixingdingia</taxon>
    </lineage>
</organism>
<keyword evidence="3" id="KW-1185">Reference proteome</keyword>
<protein>
    <submittedName>
        <fullName evidence="2">Amidohydrolase family protein</fullName>
    </submittedName>
</protein>
<comment type="caution">
    <text evidence="2">The sequence shown here is derived from an EMBL/GenBank/DDBJ whole genome shotgun (WGS) entry which is preliminary data.</text>
</comment>
<evidence type="ECO:0000313" key="2">
    <source>
        <dbReference type="EMBL" id="MDR5651632.1"/>
    </source>
</evidence>
<dbReference type="Pfam" id="PF04909">
    <property type="entry name" value="Amidohydro_2"/>
    <property type="match status" value="1"/>
</dbReference>
<dbReference type="PANTHER" id="PTHR35563">
    <property type="entry name" value="BARREL METAL-DEPENDENT HYDROLASE, PUTATIVE (AFU_ORTHOLOGUE AFUA_1G16240)-RELATED"/>
    <property type="match status" value="1"/>
</dbReference>
<dbReference type="PANTHER" id="PTHR35563:SF2">
    <property type="entry name" value="BARREL METAL-DEPENDENT HYDROLASE, PUTATIVE (AFU_ORTHOLOGUE AFUA_1G16240)-RELATED"/>
    <property type="match status" value="1"/>
</dbReference>
<dbReference type="Proteomes" id="UP001247754">
    <property type="component" value="Unassembled WGS sequence"/>
</dbReference>
<proteinExistence type="predicted"/>
<evidence type="ECO:0000259" key="1">
    <source>
        <dbReference type="Pfam" id="PF04909"/>
    </source>
</evidence>
<feature type="domain" description="Amidohydrolase-related" evidence="1">
    <location>
        <begin position="23"/>
        <end position="287"/>
    </location>
</feature>
<dbReference type="Gene3D" id="3.20.20.140">
    <property type="entry name" value="Metal-dependent hydrolases"/>
    <property type="match status" value="1"/>
</dbReference>
<dbReference type="InterPro" id="IPR006680">
    <property type="entry name" value="Amidohydro-rel"/>
</dbReference>
<reference evidence="2 3" key="1">
    <citation type="submission" date="2023-09" db="EMBL/GenBank/DDBJ databases">
        <title>Xinfangfangia sedmenti sp. nov., isolated the sedment.</title>
        <authorList>
            <person name="Xu L."/>
        </authorList>
    </citation>
    <scope>NUCLEOTIDE SEQUENCE [LARGE SCALE GENOMIC DNA]</scope>
    <source>
        <strain evidence="2 3">LG-4</strain>
    </source>
</reference>
<evidence type="ECO:0000313" key="3">
    <source>
        <dbReference type="Proteomes" id="UP001247754"/>
    </source>
</evidence>
<dbReference type="InterPro" id="IPR032466">
    <property type="entry name" value="Metal_Hydrolase"/>
</dbReference>
<sequence length="289" mass="30588">MTQNASRSGAPPDHAAPLPAGTVDTHFHVFGPAARYPYAEGRSYTPGDASLDDYLRALAPLGVARGVLVQPSVYGTDNTCMLDALRAPPLPLRGIAVVDADVTEAELDAMHALGVRGIRINLVFAAGKGFETARALAPRLKARGWHVQFLVDVSTLPDLRAAVAGLDVALVFDHMGHVPAAKGVGDPGFRALLALMAEGRAWAKVSGAYRMTAPGARPPYGDVAPFAAAVLAANPERVVWASDWPHTALHVPMPDDADLAAMVLDWVRGPALRQRLFVTNPQALYGFDP</sequence>
<dbReference type="SUPFAM" id="SSF51556">
    <property type="entry name" value="Metallo-dependent hydrolases"/>
    <property type="match status" value="1"/>
</dbReference>
<dbReference type="InterPro" id="IPR052358">
    <property type="entry name" value="Aro_Compnd_Degr_Hydrolases"/>
</dbReference>
<accession>A0ABU1F5D2</accession>